<keyword evidence="4" id="KW-0804">Transcription</keyword>
<dbReference type="Pfam" id="PF03466">
    <property type="entry name" value="LysR_substrate"/>
    <property type="match status" value="1"/>
</dbReference>
<dbReference type="Gene3D" id="1.10.10.10">
    <property type="entry name" value="Winged helix-like DNA-binding domain superfamily/Winged helix DNA-binding domain"/>
    <property type="match status" value="1"/>
</dbReference>
<dbReference type="InterPro" id="IPR036388">
    <property type="entry name" value="WH-like_DNA-bd_sf"/>
</dbReference>
<dbReference type="RefSeq" id="WP_138214475.1">
    <property type="nucleotide sequence ID" value="NZ_VASG01000004.1"/>
</dbReference>
<evidence type="ECO:0000256" key="2">
    <source>
        <dbReference type="ARBA" id="ARBA00023015"/>
    </source>
</evidence>
<dbReference type="GO" id="GO:0006351">
    <property type="term" value="P:DNA-templated transcription"/>
    <property type="evidence" value="ECO:0007669"/>
    <property type="project" value="TreeGrafter"/>
</dbReference>
<dbReference type="PANTHER" id="PTHR30537:SF74">
    <property type="entry name" value="HTH-TYPE TRANSCRIPTIONAL REGULATOR TRPI"/>
    <property type="match status" value="1"/>
</dbReference>
<name>A0A5R9A486_PSENT</name>
<keyword evidence="2" id="KW-0805">Transcription regulation</keyword>
<comment type="caution">
    <text evidence="6">The sequence shown here is derived from an EMBL/GenBank/DDBJ whole genome shotgun (WGS) entry which is preliminary data.</text>
</comment>
<evidence type="ECO:0000256" key="4">
    <source>
        <dbReference type="ARBA" id="ARBA00023163"/>
    </source>
</evidence>
<dbReference type="EMBL" id="VASG01000004">
    <property type="protein sequence ID" value="TLP73501.1"/>
    <property type="molecule type" value="Genomic_DNA"/>
</dbReference>
<dbReference type="PANTHER" id="PTHR30537">
    <property type="entry name" value="HTH-TYPE TRANSCRIPTIONAL REGULATOR"/>
    <property type="match status" value="1"/>
</dbReference>
<dbReference type="FunFam" id="1.10.10.10:FF:000001">
    <property type="entry name" value="LysR family transcriptional regulator"/>
    <property type="match status" value="1"/>
</dbReference>
<dbReference type="CDD" id="cd08432">
    <property type="entry name" value="PBP2_GcdR_TrpI_HvrB_AmpR_like"/>
    <property type="match status" value="1"/>
</dbReference>
<reference evidence="6 7" key="1">
    <citation type="submission" date="2019-05" db="EMBL/GenBank/DDBJ databases">
        <authorList>
            <person name="Moore K."/>
            <person name="O'Neill P."/>
            <person name="Farbos A."/>
            <person name="Studholme D.J."/>
        </authorList>
    </citation>
    <scope>NUCLEOTIDE SEQUENCE [LARGE SCALE GENOMIC DNA]</scope>
    <source>
        <strain evidence="6 7">DSM 9128</strain>
    </source>
</reference>
<feature type="domain" description="HTH lysR-type" evidence="5">
    <location>
        <begin position="4"/>
        <end position="61"/>
    </location>
</feature>
<dbReference type="InterPro" id="IPR005119">
    <property type="entry name" value="LysR_subst-bd"/>
</dbReference>
<dbReference type="InterPro" id="IPR036390">
    <property type="entry name" value="WH_DNA-bd_sf"/>
</dbReference>
<comment type="similarity">
    <text evidence="1">Belongs to the LysR transcriptional regulatory family.</text>
</comment>
<evidence type="ECO:0000313" key="6">
    <source>
        <dbReference type="EMBL" id="TLP73501.1"/>
    </source>
</evidence>
<dbReference type="AlphaFoldDB" id="A0A5R9A486"/>
<evidence type="ECO:0000259" key="5">
    <source>
        <dbReference type="PROSITE" id="PS50931"/>
    </source>
</evidence>
<dbReference type="InterPro" id="IPR000847">
    <property type="entry name" value="LysR_HTH_N"/>
</dbReference>
<dbReference type="SUPFAM" id="SSF53850">
    <property type="entry name" value="Periplasmic binding protein-like II"/>
    <property type="match status" value="1"/>
</dbReference>
<dbReference type="SUPFAM" id="SSF46785">
    <property type="entry name" value="Winged helix' DNA-binding domain"/>
    <property type="match status" value="1"/>
</dbReference>
<dbReference type="GO" id="GO:0043565">
    <property type="term" value="F:sequence-specific DNA binding"/>
    <property type="evidence" value="ECO:0007669"/>
    <property type="project" value="TreeGrafter"/>
</dbReference>
<dbReference type="PROSITE" id="PS50931">
    <property type="entry name" value="HTH_LYSR"/>
    <property type="match status" value="1"/>
</dbReference>
<accession>A0A5R9A486</accession>
<dbReference type="Gene3D" id="3.40.190.10">
    <property type="entry name" value="Periplasmic binding protein-like II"/>
    <property type="match status" value="2"/>
</dbReference>
<keyword evidence="3" id="KW-0238">DNA-binding</keyword>
<dbReference type="Pfam" id="PF00126">
    <property type="entry name" value="HTH_1"/>
    <property type="match status" value="1"/>
</dbReference>
<dbReference type="GO" id="GO:0003700">
    <property type="term" value="F:DNA-binding transcription factor activity"/>
    <property type="evidence" value="ECO:0007669"/>
    <property type="project" value="InterPro"/>
</dbReference>
<organism evidence="6 7">
    <name type="scientific">Pseudomonas nitroreducens</name>
    <dbReference type="NCBI Taxonomy" id="46680"/>
    <lineage>
        <taxon>Bacteria</taxon>
        <taxon>Pseudomonadati</taxon>
        <taxon>Pseudomonadota</taxon>
        <taxon>Gammaproteobacteria</taxon>
        <taxon>Pseudomonadales</taxon>
        <taxon>Pseudomonadaceae</taxon>
        <taxon>Pseudomonas</taxon>
    </lineage>
</organism>
<dbReference type="Proteomes" id="UP000307510">
    <property type="component" value="Unassembled WGS sequence"/>
</dbReference>
<proteinExistence type="inferred from homology"/>
<evidence type="ECO:0000313" key="7">
    <source>
        <dbReference type="Proteomes" id="UP000307510"/>
    </source>
</evidence>
<sequence length="315" mass="34190">MHFPSMTALRALDAVARLGSVSAAATELNLTRSAVSHRIATLEERLGFALTERTGRGIRLTYRGERYARDVRRILAEVQLAGSSFEEQQVSGPLCVSCNPGFATYWLCQHLGDFLAQYPQVQLHVVTPRVPQDTSASDADLFIAYGSGDWPNQTVEQLVALHFFPVCSPRLIHSRGGLQQPADLAHYTLLHMNDFADWRLWLGAVGASAIDHRSGVLFADAPCTIAACIAAQGVAIGDNLLSGDALARGLLVRPFDITIQSSRGYFLVTDPVKAERAVVKAFSQWLKARVAATTQSASDLSRPPLAIPPEAELAR</sequence>
<protein>
    <submittedName>
        <fullName evidence="6">LysR family transcriptional regulator</fullName>
    </submittedName>
</protein>
<dbReference type="PRINTS" id="PR00039">
    <property type="entry name" value="HTHLYSR"/>
</dbReference>
<evidence type="ECO:0000256" key="3">
    <source>
        <dbReference type="ARBA" id="ARBA00023125"/>
    </source>
</evidence>
<dbReference type="InterPro" id="IPR058163">
    <property type="entry name" value="LysR-type_TF_proteobact-type"/>
</dbReference>
<evidence type="ECO:0000256" key="1">
    <source>
        <dbReference type="ARBA" id="ARBA00009437"/>
    </source>
</evidence>
<reference evidence="7" key="2">
    <citation type="submission" date="2019-06" db="EMBL/GenBank/DDBJ databases">
        <title>AzeR, a transcriptional regulator that responds to azelaic acid in Pseudomonas nitroreducens.</title>
        <authorList>
            <person name="Bez C."/>
            <person name="Javvadi S.G."/>
            <person name="Bertani I."/>
            <person name="Devescovi G."/>
            <person name="Studholme D.J."/>
            <person name="Geller A."/>
            <person name="Levy A."/>
            <person name="Venturi V."/>
        </authorList>
    </citation>
    <scope>NUCLEOTIDE SEQUENCE [LARGE SCALE GENOMIC DNA]</scope>
    <source>
        <strain evidence="7">DSM 9128</strain>
    </source>
</reference>
<gene>
    <name evidence="6" type="ORF">FEA48_14760</name>
</gene>